<protein>
    <submittedName>
        <fullName evidence="12">Calmodulin binding protein-like protein</fullName>
    </submittedName>
</protein>
<accession>A0A1R3G101</accession>
<dbReference type="AlphaFoldDB" id="A0A1R3G101"/>
<comment type="caution">
    <text evidence="12">The sequence shown here is derived from an EMBL/GenBank/DDBJ whole genome shotgun (WGS) entry which is preliminary data.</text>
</comment>
<keyword evidence="5" id="KW-0010">Activator</keyword>
<evidence type="ECO:0000259" key="9">
    <source>
        <dbReference type="Pfam" id="PF07887"/>
    </source>
</evidence>
<dbReference type="OMA" id="GMSERMW"/>
<comment type="subcellular location">
    <subcellularLocation>
        <location evidence="1">Nucleus</location>
    </subcellularLocation>
</comment>
<evidence type="ECO:0000256" key="7">
    <source>
        <dbReference type="ARBA" id="ARBA00023242"/>
    </source>
</evidence>
<feature type="domain" description="Calmodulin binding protein C-terminal" evidence="11">
    <location>
        <begin position="315"/>
        <end position="374"/>
    </location>
</feature>
<feature type="region of interest" description="Disordered" evidence="8">
    <location>
        <begin position="1"/>
        <end position="25"/>
    </location>
</feature>
<evidence type="ECO:0000256" key="6">
    <source>
        <dbReference type="ARBA" id="ARBA00023163"/>
    </source>
</evidence>
<evidence type="ECO:0000256" key="3">
    <source>
        <dbReference type="ARBA" id="ARBA00023015"/>
    </source>
</evidence>
<dbReference type="InterPro" id="IPR012416">
    <property type="entry name" value="CBP60"/>
</dbReference>
<feature type="domain" description="Calmodulin binding protein-like N-terminal" evidence="9">
    <location>
        <begin position="84"/>
        <end position="232"/>
    </location>
</feature>
<gene>
    <name evidence="12" type="ORF">CCACVL1_29608</name>
</gene>
<dbReference type="GO" id="GO:0005516">
    <property type="term" value="F:calmodulin binding"/>
    <property type="evidence" value="ECO:0007669"/>
    <property type="project" value="InterPro"/>
</dbReference>
<dbReference type="GO" id="GO:0080142">
    <property type="term" value="P:regulation of salicylic acid biosynthetic process"/>
    <property type="evidence" value="ECO:0007669"/>
    <property type="project" value="TreeGrafter"/>
</dbReference>
<dbReference type="PANTHER" id="PTHR31713">
    <property type="entry name" value="OS02G0177800 PROTEIN"/>
    <property type="match status" value="1"/>
</dbReference>
<organism evidence="12 13">
    <name type="scientific">Corchorus capsularis</name>
    <name type="common">Jute</name>
    <dbReference type="NCBI Taxonomy" id="210143"/>
    <lineage>
        <taxon>Eukaryota</taxon>
        <taxon>Viridiplantae</taxon>
        <taxon>Streptophyta</taxon>
        <taxon>Embryophyta</taxon>
        <taxon>Tracheophyta</taxon>
        <taxon>Spermatophyta</taxon>
        <taxon>Magnoliopsida</taxon>
        <taxon>eudicotyledons</taxon>
        <taxon>Gunneridae</taxon>
        <taxon>Pentapetalae</taxon>
        <taxon>rosids</taxon>
        <taxon>malvids</taxon>
        <taxon>Malvales</taxon>
        <taxon>Malvaceae</taxon>
        <taxon>Grewioideae</taxon>
        <taxon>Apeibeae</taxon>
        <taxon>Corchorus</taxon>
    </lineage>
</organism>
<evidence type="ECO:0000313" key="12">
    <source>
        <dbReference type="EMBL" id="OMO51765.1"/>
    </source>
</evidence>
<keyword evidence="7" id="KW-0539">Nucleus</keyword>
<evidence type="ECO:0000256" key="8">
    <source>
        <dbReference type="SAM" id="MobiDB-lite"/>
    </source>
</evidence>
<keyword evidence="4" id="KW-0238">DNA-binding</keyword>
<dbReference type="InterPro" id="IPR046831">
    <property type="entry name" value="Calmodulin_bind_N"/>
</dbReference>
<dbReference type="Proteomes" id="UP000188268">
    <property type="component" value="Unassembled WGS sequence"/>
</dbReference>
<feature type="domain" description="Calmodulin binding protein central" evidence="10">
    <location>
        <begin position="244"/>
        <end position="310"/>
    </location>
</feature>
<name>A0A1R3G101_COCAP</name>
<keyword evidence="6" id="KW-0804">Transcription</keyword>
<dbReference type="InterPro" id="IPR046829">
    <property type="entry name" value="Calmod_bind_C"/>
</dbReference>
<evidence type="ECO:0000259" key="10">
    <source>
        <dbReference type="Pfam" id="PF20451"/>
    </source>
</evidence>
<evidence type="ECO:0000313" key="13">
    <source>
        <dbReference type="Proteomes" id="UP000188268"/>
    </source>
</evidence>
<dbReference type="Pfam" id="PF07887">
    <property type="entry name" value="Calmodulin_bind"/>
    <property type="match status" value="1"/>
</dbReference>
<keyword evidence="13" id="KW-1185">Reference proteome</keyword>
<evidence type="ECO:0000259" key="11">
    <source>
        <dbReference type="Pfam" id="PF20452"/>
    </source>
</evidence>
<dbReference type="GO" id="GO:0003700">
    <property type="term" value="F:DNA-binding transcription factor activity"/>
    <property type="evidence" value="ECO:0007669"/>
    <property type="project" value="TreeGrafter"/>
</dbReference>
<dbReference type="OrthoDB" id="757051at2759"/>
<evidence type="ECO:0000256" key="1">
    <source>
        <dbReference type="ARBA" id="ARBA00004123"/>
    </source>
</evidence>
<proteinExistence type="inferred from homology"/>
<evidence type="ECO:0000256" key="5">
    <source>
        <dbReference type="ARBA" id="ARBA00023159"/>
    </source>
</evidence>
<dbReference type="EMBL" id="AWWV01015701">
    <property type="protein sequence ID" value="OMO51765.1"/>
    <property type="molecule type" value="Genomic_DNA"/>
</dbReference>
<evidence type="ECO:0000256" key="4">
    <source>
        <dbReference type="ARBA" id="ARBA00023125"/>
    </source>
</evidence>
<evidence type="ECO:0000256" key="2">
    <source>
        <dbReference type="ARBA" id="ARBA00007214"/>
    </source>
</evidence>
<keyword evidence="3" id="KW-0805">Transcription regulation</keyword>
<dbReference type="Pfam" id="PF20451">
    <property type="entry name" value="Calmod_bind_M"/>
    <property type="match status" value="1"/>
</dbReference>
<dbReference type="GO" id="GO:0005634">
    <property type="term" value="C:nucleus"/>
    <property type="evidence" value="ECO:0007669"/>
    <property type="project" value="UniProtKB-SubCell"/>
</dbReference>
<reference evidence="12 13" key="1">
    <citation type="submission" date="2013-09" db="EMBL/GenBank/DDBJ databases">
        <title>Corchorus capsularis genome sequencing.</title>
        <authorList>
            <person name="Alam M."/>
            <person name="Haque M.S."/>
            <person name="Islam M.S."/>
            <person name="Emdad E.M."/>
            <person name="Islam M.M."/>
            <person name="Ahmed B."/>
            <person name="Halim A."/>
            <person name="Hossen Q.M.M."/>
            <person name="Hossain M.Z."/>
            <person name="Ahmed R."/>
            <person name="Khan M.M."/>
            <person name="Islam R."/>
            <person name="Rashid M.M."/>
            <person name="Khan S.A."/>
            <person name="Rahman M.S."/>
            <person name="Alam M."/>
        </authorList>
    </citation>
    <scope>NUCLEOTIDE SEQUENCE [LARGE SCALE GENOMIC DNA]</scope>
    <source>
        <strain evidence="13">cv. CVL-1</strain>
        <tissue evidence="12">Whole seedling</tissue>
    </source>
</reference>
<dbReference type="STRING" id="210143.A0A1R3G101"/>
<comment type="similarity">
    <text evidence="2">Belongs to the plant ACBP60 protein family.</text>
</comment>
<dbReference type="PANTHER" id="PTHR31713:SF42">
    <property type="entry name" value="PROTEIN SAR DEFICIENT 1"/>
    <property type="match status" value="1"/>
</dbReference>
<dbReference type="Gramene" id="OMO51765">
    <property type="protein sequence ID" value="OMO51765"/>
    <property type="gene ID" value="CCACVL1_29608"/>
</dbReference>
<dbReference type="Pfam" id="PF20452">
    <property type="entry name" value="Calmod_bind_C"/>
    <property type="match status" value="1"/>
</dbReference>
<dbReference type="GO" id="GO:0043565">
    <property type="term" value="F:sequence-specific DNA binding"/>
    <property type="evidence" value="ECO:0007669"/>
    <property type="project" value="TreeGrafter"/>
</dbReference>
<sequence length="473" mass="53130">MAAKRLLGESSSDPDEPKEKRMKPRPSFANVIGEAVMLNCLCTALEPVLRKVVTEEVERSLLRRVRSFNRSPSLRIQAPEPSTLRLVFPKGLSLPIFTGSKIMDEESNQLQVLLVDTKSGDQMVPVLLPNPIKVDIVVLDGDFPSGDGTNWTSEEFDRNIVRERTGKRPLLTGELGVTVREGVASVGDIEFTDNSSWIRSRKFRIGAKVAQGSYQGVRIKEALTQAFVVKDHRGELYKKHHPPMLGDEVWRLEKIGKDGAFHKKLSSAGINTVQDFLKMSVVDPVKLKNILGPGMSEKMWDVTIKHAKTCVMGNKSYIFREQNYTLFLNPICQLVKAEINGVPYPINNLNNMQRTYLENLVRQAYTKWRSLEEVEGINSNEIGLLTQGEQMVDQYPNHHQLMVRSYPQNGYLADGSIEGYTSSNEMRADNGSNWQISPTFWNNNVAANGFRLNILESNSDDDLTSPRSFITGG</sequence>
<dbReference type="InterPro" id="IPR046830">
    <property type="entry name" value="Calmod_bind_M"/>
</dbReference>